<gene>
    <name evidence="3" type="ORF">B4099_2019</name>
</gene>
<evidence type="ECO:0000313" key="4">
    <source>
        <dbReference type="Proteomes" id="UP000075304"/>
    </source>
</evidence>
<proteinExistence type="inferred from homology"/>
<accession>A0A150KCW2</accession>
<comment type="caution">
    <text evidence="3">The sequence shown here is derived from an EMBL/GenBank/DDBJ whole genome shotgun (WGS) entry which is preliminary data.</text>
</comment>
<dbReference type="Pfam" id="PF04740">
    <property type="entry name" value="LXG"/>
    <property type="match status" value="1"/>
</dbReference>
<dbReference type="RefSeq" id="WP_061575192.1">
    <property type="nucleotide sequence ID" value="NZ_LQYI01000073.1"/>
</dbReference>
<comment type="similarity">
    <text evidence="1">In the N-terminal section; belongs to the LXG family.</text>
</comment>
<sequence length="543" mass="60487">MMKILDVQFFEQVIADTQKNLQSKFDQIAGIQKVIDAFVNMEDDFKGKAGNAIRGYFRDFHQPFLLYLQTFLADYNEALDQIRKDLSAFEPDPNGYIDETFLTGSLSPALKKLENTIGAILEDANAAIRKVSDLVDIKTIDIDEKLHPIVKARKRVNKTVEDLYDFDNKAVNTLEKLEHNLDAMNKFVQQMDTMFNSVDTTTYSPNKFTVTKAYRSLEGELIEKAGVKPARIVKGQDFNGHLSVKFHFYEDGTVIMAFRKPGSSQVFYERVDSIPKAAIPKEKPDDPLLLEIWNGFYKGAGEVVGDFIETVAGLPKLAYTIGYKGAEFADHLLFSPSPKTYLYSTVHKGIDMAKYMRQAVELAFERDFIHGNAETRTEFLTHGIGTIGLSLLGDKGISKIGTAVKGGRLAEKAGKLRVNTAGMPALQAAGAGPGKIPYNVWDELGARLQKTTRENWNDSKRQDKFVNVNNKKIISSATVPKKGGETVAGHALQKHSGRRPDIWGEIKGGPNQINQTALKHLQEILEGTGEFMEVKNPRGIRAC</sequence>
<evidence type="ECO:0000256" key="1">
    <source>
        <dbReference type="ARBA" id="ARBA00034117"/>
    </source>
</evidence>
<dbReference type="PATRIC" id="fig|1398.25.peg.3657"/>
<name>A0A150KCW2_HEYCO</name>
<evidence type="ECO:0000259" key="2">
    <source>
        <dbReference type="PROSITE" id="PS51756"/>
    </source>
</evidence>
<dbReference type="AlphaFoldDB" id="A0A150KCW2"/>
<dbReference type="EMBL" id="LQYI01000073">
    <property type="protein sequence ID" value="KYC67402.1"/>
    <property type="molecule type" value="Genomic_DNA"/>
</dbReference>
<dbReference type="Proteomes" id="UP000075304">
    <property type="component" value="Unassembled WGS sequence"/>
</dbReference>
<reference evidence="3 4" key="1">
    <citation type="submission" date="2016-01" db="EMBL/GenBank/DDBJ databases">
        <title>Genome Sequences of Twelve Sporeforming Bacillus Species Isolated from Foods.</title>
        <authorList>
            <person name="Berendsen E.M."/>
            <person name="Wells-Bennik M.H."/>
            <person name="Krawcyk A.O."/>
            <person name="De Jong A."/>
            <person name="Holsappel S."/>
            <person name="Eijlander R.T."/>
            <person name="Kuipers O.P."/>
        </authorList>
    </citation>
    <scope>NUCLEOTIDE SEQUENCE [LARGE SCALE GENOMIC DNA]</scope>
    <source>
        <strain evidence="3 4">B4099</strain>
    </source>
</reference>
<feature type="domain" description="LXG" evidence="2">
    <location>
        <begin position="1"/>
        <end position="234"/>
    </location>
</feature>
<dbReference type="PROSITE" id="PS51756">
    <property type="entry name" value="LXG"/>
    <property type="match status" value="1"/>
</dbReference>
<dbReference type="InterPro" id="IPR006829">
    <property type="entry name" value="LXG_dom"/>
</dbReference>
<organism evidence="3 4">
    <name type="scientific">Heyndrickxia coagulans</name>
    <name type="common">Weizmannia coagulans</name>
    <dbReference type="NCBI Taxonomy" id="1398"/>
    <lineage>
        <taxon>Bacteria</taxon>
        <taxon>Bacillati</taxon>
        <taxon>Bacillota</taxon>
        <taxon>Bacilli</taxon>
        <taxon>Bacillales</taxon>
        <taxon>Bacillaceae</taxon>
        <taxon>Heyndrickxia</taxon>
    </lineage>
</organism>
<evidence type="ECO:0000313" key="3">
    <source>
        <dbReference type="EMBL" id="KYC67402.1"/>
    </source>
</evidence>
<protein>
    <recommendedName>
        <fullName evidence="2">LXG domain-containing protein</fullName>
    </recommendedName>
</protein>